<accession>A0A396SBE6</accession>
<protein>
    <recommendedName>
        <fullName evidence="4">DUF3888 domain-containing protein</fullName>
    </recommendedName>
</protein>
<reference evidence="2 3" key="1">
    <citation type="submission" date="2018-08" db="EMBL/GenBank/DDBJ databases">
        <title>Lysinibacillus sp. YLB-03 draft genome sequence.</title>
        <authorList>
            <person name="Yu L."/>
        </authorList>
    </citation>
    <scope>NUCLEOTIDE SEQUENCE [LARGE SCALE GENOMIC DNA]</scope>
    <source>
        <strain evidence="2 3">YLB-03</strain>
    </source>
</reference>
<evidence type="ECO:0000313" key="2">
    <source>
        <dbReference type="EMBL" id="RHW38452.1"/>
    </source>
</evidence>
<evidence type="ECO:0000256" key="1">
    <source>
        <dbReference type="SAM" id="SignalP"/>
    </source>
</evidence>
<dbReference type="RefSeq" id="WP_118875486.1">
    <property type="nucleotide sequence ID" value="NZ_QWEI01000002.1"/>
</dbReference>
<dbReference type="Proteomes" id="UP000265692">
    <property type="component" value="Unassembled WGS sequence"/>
</dbReference>
<gene>
    <name evidence="2" type="ORF">D1B33_06110</name>
</gene>
<dbReference type="AlphaFoldDB" id="A0A396SBE6"/>
<dbReference type="EMBL" id="QWEI01000002">
    <property type="protein sequence ID" value="RHW38452.1"/>
    <property type="molecule type" value="Genomic_DNA"/>
</dbReference>
<evidence type="ECO:0000313" key="3">
    <source>
        <dbReference type="Proteomes" id="UP000265692"/>
    </source>
</evidence>
<name>A0A396SBE6_9BACL</name>
<feature type="chain" id="PRO_5038465797" description="DUF3888 domain-containing protein" evidence="1">
    <location>
        <begin position="21"/>
        <end position="138"/>
    </location>
</feature>
<feature type="signal peptide" evidence="1">
    <location>
        <begin position="1"/>
        <end position="20"/>
    </location>
</feature>
<sequence>MKKIAMLFILIAFTFPGVVSGNSLTPNCPNPESLMETSVKDKDNLIEVLNELIPKVYGSSLDYKEWKIEVIEPMPRLIGHEEVYYHMAINFCGKKVAEHSWFVRLRFPRLLPAQSASLGELFIAKDANNKWSAWFRYH</sequence>
<keyword evidence="1" id="KW-0732">Signal</keyword>
<proteinExistence type="predicted"/>
<keyword evidence="3" id="KW-1185">Reference proteome</keyword>
<dbReference type="OrthoDB" id="2989267at2"/>
<organism evidence="2 3">
    <name type="scientific">Ureibacillus yapensis</name>
    <dbReference type="NCBI Taxonomy" id="2304605"/>
    <lineage>
        <taxon>Bacteria</taxon>
        <taxon>Bacillati</taxon>
        <taxon>Bacillota</taxon>
        <taxon>Bacilli</taxon>
        <taxon>Bacillales</taxon>
        <taxon>Caryophanaceae</taxon>
        <taxon>Ureibacillus</taxon>
    </lineage>
</organism>
<evidence type="ECO:0008006" key="4">
    <source>
        <dbReference type="Google" id="ProtNLM"/>
    </source>
</evidence>
<comment type="caution">
    <text evidence="2">The sequence shown here is derived from an EMBL/GenBank/DDBJ whole genome shotgun (WGS) entry which is preliminary data.</text>
</comment>